<evidence type="ECO:0000256" key="3">
    <source>
        <dbReference type="ARBA" id="ARBA00022448"/>
    </source>
</evidence>
<dbReference type="AlphaFoldDB" id="A0A0P6WV24"/>
<comment type="similarity">
    <text evidence="2">Belongs to the cation diffusion facilitator (CDF) transporter (TC 2.A.4) family.</text>
</comment>
<dbReference type="NCBIfam" id="TIGR01297">
    <property type="entry name" value="CDF"/>
    <property type="match status" value="1"/>
</dbReference>
<dbReference type="InterPro" id="IPR036837">
    <property type="entry name" value="Cation_efflux_CTD_sf"/>
</dbReference>
<evidence type="ECO:0000256" key="2">
    <source>
        <dbReference type="ARBA" id="ARBA00008114"/>
    </source>
</evidence>
<protein>
    <submittedName>
        <fullName evidence="10">Cation transporter</fullName>
    </submittedName>
</protein>
<feature type="transmembrane region" description="Helical" evidence="7">
    <location>
        <begin position="20"/>
        <end position="38"/>
    </location>
</feature>
<evidence type="ECO:0000313" key="10">
    <source>
        <dbReference type="EMBL" id="KPL74111.1"/>
    </source>
</evidence>
<keyword evidence="5 7" id="KW-1133">Transmembrane helix</keyword>
<keyword evidence="11" id="KW-1185">Reference proteome</keyword>
<keyword evidence="3" id="KW-0813">Transport</keyword>
<evidence type="ECO:0000256" key="7">
    <source>
        <dbReference type="SAM" id="Phobius"/>
    </source>
</evidence>
<dbReference type="OrthoDB" id="9806522at2"/>
<organism evidence="10 11">
    <name type="scientific">Ornatilinea apprima</name>
    <dbReference type="NCBI Taxonomy" id="1134406"/>
    <lineage>
        <taxon>Bacteria</taxon>
        <taxon>Bacillati</taxon>
        <taxon>Chloroflexota</taxon>
        <taxon>Anaerolineae</taxon>
        <taxon>Anaerolineales</taxon>
        <taxon>Anaerolineaceae</taxon>
        <taxon>Ornatilinea</taxon>
    </lineage>
</organism>
<keyword evidence="6 7" id="KW-0472">Membrane</keyword>
<dbReference type="InterPro" id="IPR058533">
    <property type="entry name" value="Cation_efflux_TM"/>
</dbReference>
<dbReference type="InterPro" id="IPR027469">
    <property type="entry name" value="Cation_efflux_TMD_sf"/>
</dbReference>
<evidence type="ECO:0000256" key="5">
    <source>
        <dbReference type="ARBA" id="ARBA00022989"/>
    </source>
</evidence>
<keyword evidence="4 7" id="KW-0812">Transmembrane</keyword>
<evidence type="ECO:0000256" key="4">
    <source>
        <dbReference type="ARBA" id="ARBA00022692"/>
    </source>
</evidence>
<dbReference type="Pfam" id="PF01545">
    <property type="entry name" value="Cation_efflux"/>
    <property type="match status" value="1"/>
</dbReference>
<dbReference type="Gene3D" id="1.20.1510.10">
    <property type="entry name" value="Cation efflux protein transmembrane domain"/>
    <property type="match status" value="1"/>
</dbReference>
<dbReference type="Proteomes" id="UP000050417">
    <property type="component" value="Unassembled WGS sequence"/>
</dbReference>
<reference evidence="10" key="1">
    <citation type="submission" date="2015-07" db="EMBL/GenBank/DDBJ databases">
        <title>Genome sequence of Ornatilinea apprima DSM 23815.</title>
        <authorList>
            <person name="Hemp J."/>
            <person name="Ward L.M."/>
            <person name="Pace L.A."/>
            <person name="Fischer W.W."/>
        </authorList>
    </citation>
    <scope>NUCLEOTIDE SEQUENCE [LARGE SCALE GENOMIC DNA]</scope>
    <source>
        <strain evidence="10">P3M-1</strain>
    </source>
</reference>
<dbReference type="PANTHER" id="PTHR43840:SF15">
    <property type="entry name" value="MITOCHONDRIAL METAL TRANSPORTER 1-RELATED"/>
    <property type="match status" value="1"/>
</dbReference>
<evidence type="ECO:0000259" key="8">
    <source>
        <dbReference type="Pfam" id="PF01545"/>
    </source>
</evidence>
<dbReference type="GO" id="GO:0016020">
    <property type="term" value="C:membrane"/>
    <property type="evidence" value="ECO:0007669"/>
    <property type="project" value="UniProtKB-SubCell"/>
</dbReference>
<comment type="caution">
    <text evidence="10">The sequence shown here is derived from an EMBL/GenBank/DDBJ whole genome shotgun (WGS) entry which is preliminary data.</text>
</comment>
<dbReference type="STRING" id="1134406.ADN00_13985"/>
<evidence type="ECO:0000259" key="9">
    <source>
        <dbReference type="Pfam" id="PF16916"/>
    </source>
</evidence>
<comment type="subcellular location">
    <subcellularLocation>
        <location evidence="1">Membrane</location>
        <topology evidence="1">Multi-pass membrane protein</topology>
    </subcellularLocation>
</comment>
<dbReference type="SUPFAM" id="SSF161111">
    <property type="entry name" value="Cation efflux protein transmembrane domain-like"/>
    <property type="match status" value="1"/>
</dbReference>
<dbReference type="EMBL" id="LGCL01000033">
    <property type="protein sequence ID" value="KPL74111.1"/>
    <property type="molecule type" value="Genomic_DNA"/>
</dbReference>
<dbReference type="InterPro" id="IPR050291">
    <property type="entry name" value="CDF_Transporter"/>
</dbReference>
<dbReference type="PANTHER" id="PTHR43840">
    <property type="entry name" value="MITOCHONDRIAL METAL TRANSPORTER 1-RELATED"/>
    <property type="match status" value="1"/>
</dbReference>
<gene>
    <name evidence="10" type="ORF">ADN00_13985</name>
</gene>
<feature type="domain" description="Cation efflux protein cytoplasmic" evidence="9">
    <location>
        <begin position="219"/>
        <end position="295"/>
    </location>
</feature>
<name>A0A0P6WV24_9CHLR</name>
<sequence>MRWIRSYTPDPTQQRLYRQALIITGVGNLTLAAGKAVAAYLTGSAALYADAANSVSDVVYSALMILGLWVAMQPPDLSHPQGHSRFEPLVGLMVTLSMTLAGYEAARTAIERFLEGGLRVELGLPAIVLLIAAGIKAWMYVSVARLARQLHSPTLETTARDNLSDVLTSSAAFIGAAGSQFIHPLADPIAGLIVAIWIFRNAFLAGRENLNFLTGAGADEELRQEIVRKVESVEGVQRVHFMVTEYVGPKLVVDVHANVDGSMSLDAAHEINDQVIELLEDMAEVDRAYVHLEPEHED</sequence>
<feature type="domain" description="Cation efflux protein transmembrane" evidence="8">
    <location>
        <begin position="21"/>
        <end position="211"/>
    </location>
</feature>
<evidence type="ECO:0000256" key="1">
    <source>
        <dbReference type="ARBA" id="ARBA00004141"/>
    </source>
</evidence>
<dbReference type="RefSeq" id="WP_075063648.1">
    <property type="nucleotide sequence ID" value="NZ_LGCL01000033.1"/>
</dbReference>
<dbReference type="Pfam" id="PF16916">
    <property type="entry name" value="ZT_dimer"/>
    <property type="match status" value="1"/>
</dbReference>
<accession>A0A0P6WV24</accession>
<evidence type="ECO:0000256" key="6">
    <source>
        <dbReference type="ARBA" id="ARBA00023136"/>
    </source>
</evidence>
<dbReference type="InterPro" id="IPR002524">
    <property type="entry name" value="Cation_efflux"/>
</dbReference>
<proteinExistence type="inferred from homology"/>
<evidence type="ECO:0000313" key="11">
    <source>
        <dbReference type="Proteomes" id="UP000050417"/>
    </source>
</evidence>
<feature type="transmembrane region" description="Helical" evidence="7">
    <location>
        <begin position="122"/>
        <end position="141"/>
    </location>
</feature>
<dbReference type="GO" id="GO:0008324">
    <property type="term" value="F:monoatomic cation transmembrane transporter activity"/>
    <property type="evidence" value="ECO:0007669"/>
    <property type="project" value="InterPro"/>
</dbReference>
<dbReference type="SUPFAM" id="SSF160240">
    <property type="entry name" value="Cation efflux protein cytoplasmic domain-like"/>
    <property type="match status" value="1"/>
</dbReference>
<dbReference type="InterPro" id="IPR027470">
    <property type="entry name" value="Cation_efflux_CTD"/>
</dbReference>
<dbReference type="Gene3D" id="3.30.70.1350">
    <property type="entry name" value="Cation efflux protein, cytoplasmic domain"/>
    <property type="match status" value="1"/>
</dbReference>